<dbReference type="AlphaFoldDB" id="A0A084W735"/>
<sequence>MLRNHFYFVAAASTLSWRLLFQHPVRTSSDVLANPLTETVALISLASSSVRRLRFEPLK</sequence>
<reference evidence="2" key="2">
    <citation type="submission" date="2020-05" db="UniProtKB">
        <authorList>
            <consortium name="EnsemblMetazoa"/>
        </authorList>
    </citation>
    <scope>IDENTIFICATION</scope>
</reference>
<evidence type="ECO:0000313" key="1">
    <source>
        <dbReference type="EMBL" id="KFB46029.1"/>
    </source>
</evidence>
<name>A0A084W735_ANOSI</name>
<accession>A0A084W735</accession>
<dbReference type="VEuPathDB" id="VectorBase:ASIC014000"/>
<dbReference type="EnsemblMetazoa" id="ASIC014000-RA">
    <property type="protein sequence ID" value="ASIC014000-PA"/>
    <property type="gene ID" value="ASIC014000"/>
</dbReference>
<dbReference type="EMBL" id="ATLV01021098">
    <property type="status" value="NOT_ANNOTATED_CDS"/>
    <property type="molecule type" value="Genomic_DNA"/>
</dbReference>
<protein>
    <submittedName>
        <fullName evidence="1 2">Uncharacterized protein</fullName>
    </submittedName>
</protein>
<evidence type="ECO:0000313" key="3">
    <source>
        <dbReference type="Proteomes" id="UP000030765"/>
    </source>
</evidence>
<proteinExistence type="predicted"/>
<dbReference type="EMBL" id="KE525312">
    <property type="protein sequence ID" value="KFB46029.1"/>
    <property type="molecule type" value="Genomic_DNA"/>
</dbReference>
<gene>
    <name evidence="1" type="ORF">ZHAS_00014000</name>
</gene>
<dbReference type="Proteomes" id="UP000030765">
    <property type="component" value="Unassembled WGS sequence"/>
</dbReference>
<keyword evidence="3" id="KW-1185">Reference proteome</keyword>
<organism evidence="1">
    <name type="scientific">Anopheles sinensis</name>
    <name type="common">Mosquito</name>
    <dbReference type="NCBI Taxonomy" id="74873"/>
    <lineage>
        <taxon>Eukaryota</taxon>
        <taxon>Metazoa</taxon>
        <taxon>Ecdysozoa</taxon>
        <taxon>Arthropoda</taxon>
        <taxon>Hexapoda</taxon>
        <taxon>Insecta</taxon>
        <taxon>Pterygota</taxon>
        <taxon>Neoptera</taxon>
        <taxon>Endopterygota</taxon>
        <taxon>Diptera</taxon>
        <taxon>Nematocera</taxon>
        <taxon>Culicoidea</taxon>
        <taxon>Culicidae</taxon>
        <taxon>Anophelinae</taxon>
        <taxon>Anopheles</taxon>
    </lineage>
</organism>
<reference evidence="1 3" key="1">
    <citation type="journal article" date="2014" name="BMC Genomics">
        <title>Genome sequence of Anopheles sinensis provides insight into genetics basis of mosquito competence for malaria parasites.</title>
        <authorList>
            <person name="Zhou D."/>
            <person name="Zhang D."/>
            <person name="Ding G."/>
            <person name="Shi L."/>
            <person name="Hou Q."/>
            <person name="Ye Y."/>
            <person name="Xu Y."/>
            <person name="Zhou H."/>
            <person name="Xiong C."/>
            <person name="Li S."/>
            <person name="Yu J."/>
            <person name="Hong S."/>
            <person name="Yu X."/>
            <person name="Zou P."/>
            <person name="Chen C."/>
            <person name="Chang X."/>
            <person name="Wang W."/>
            <person name="Lv Y."/>
            <person name="Sun Y."/>
            <person name="Ma L."/>
            <person name="Shen B."/>
            <person name="Zhu C."/>
        </authorList>
    </citation>
    <scope>NUCLEOTIDE SEQUENCE [LARGE SCALE GENOMIC DNA]</scope>
</reference>
<evidence type="ECO:0000313" key="2">
    <source>
        <dbReference type="EnsemblMetazoa" id="ASIC014000-PA"/>
    </source>
</evidence>